<feature type="region of interest" description="Disordered" evidence="3">
    <location>
        <begin position="133"/>
        <end position="181"/>
    </location>
</feature>
<dbReference type="EMBL" id="CM003534">
    <property type="protein sequence ID" value="RCV32442.1"/>
    <property type="molecule type" value="Genomic_DNA"/>
</dbReference>
<dbReference type="GO" id="GO:0006355">
    <property type="term" value="P:regulation of DNA-templated transcription"/>
    <property type="evidence" value="ECO:0007669"/>
    <property type="project" value="InterPro"/>
</dbReference>
<reference evidence="6" key="2">
    <citation type="submission" date="2015-07" db="EMBL/GenBank/DDBJ databases">
        <authorList>
            <person name="Noorani M."/>
        </authorList>
    </citation>
    <scope>NUCLEOTIDE SEQUENCE</scope>
    <source>
        <strain evidence="6">Yugu1</strain>
    </source>
</reference>
<feature type="domain" description="Glabrous enhancer-binding protein-like DBD" evidence="5">
    <location>
        <begin position="42"/>
        <end position="130"/>
    </location>
</feature>
<dbReference type="STRING" id="4555.A0A368RQJ8"/>
<evidence type="ECO:0000313" key="6">
    <source>
        <dbReference type="EMBL" id="RCV32442.1"/>
    </source>
</evidence>
<feature type="compositionally biased region" description="Basic and acidic residues" evidence="3">
    <location>
        <begin position="1"/>
        <end position="11"/>
    </location>
</feature>
<name>A0A368RQJ8_SETIT</name>
<dbReference type="PANTHER" id="PTHR31662:SF13">
    <property type="entry name" value="OS09G0287600 PROTEIN"/>
    <property type="match status" value="1"/>
</dbReference>
<dbReference type="InterPro" id="IPR007592">
    <property type="entry name" value="GEBP"/>
</dbReference>
<dbReference type="Pfam" id="PF03017">
    <property type="entry name" value="Transposase_23"/>
    <property type="match status" value="1"/>
</dbReference>
<evidence type="ECO:0000256" key="1">
    <source>
        <dbReference type="ARBA" id="ARBA00010820"/>
    </source>
</evidence>
<feature type="domain" description="Transposase Tnp1/En/Spm-like" evidence="4">
    <location>
        <begin position="391"/>
        <end position="456"/>
    </location>
</feature>
<dbReference type="PANTHER" id="PTHR31662">
    <property type="entry name" value="BNAANNG10740D PROTEIN-RELATED"/>
    <property type="match status" value="1"/>
</dbReference>
<feature type="coiled-coil region" evidence="2">
    <location>
        <begin position="219"/>
        <end position="246"/>
    </location>
</feature>
<evidence type="ECO:0000259" key="4">
    <source>
        <dbReference type="Pfam" id="PF03017"/>
    </source>
</evidence>
<evidence type="ECO:0000256" key="2">
    <source>
        <dbReference type="SAM" id="Coils"/>
    </source>
</evidence>
<feature type="region of interest" description="Disordered" evidence="3">
    <location>
        <begin position="1"/>
        <end position="48"/>
    </location>
</feature>
<dbReference type="InterPro" id="IPR053932">
    <property type="entry name" value="GeBP-like_DBD"/>
</dbReference>
<feature type="compositionally biased region" description="Basic and acidic residues" evidence="3">
    <location>
        <begin position="154"/>
        <end position="165"/>
    </location>
</feature>
<dbReference type="OrthoDB" id="671689at2759"/>
<keyword evidence="2" id="KW-0175">Coiled coil</keyword>
<dbReference type="InterPro" id="IPR004264">
    <property type="entry name" value="Transposase_23"/>
</dbReference>
<comment type="similarity">
    <text evidence="1">Belongs to the GeBP family.</text>
</comment>
<dbReference type="Pfam" id="PF04504">
    <property type="entry name" value="GeBP-like_DBD"/>
    <property type="match status" value="1"/>
</dbReference>
<evidence type="ECO:0000259" key="5">
    <source>
        <dbReference type="Pfam" id="PF04504"/>
    </source>
</evidence>
<gene>
    <name evidence="6" type="ORF">SETIT_7G003200v2</name>
</gene>
<sequence length="495" mass="54810">MAPSSPRREAPPAKSPDAPPEQKKRKTPPPHPPEAKRKPVPFQRTWPPGDEVRILEALAAHRRAHGGDLPKPAVLFAALDGHLERKGVGARKIMEKLRSFKRRYVLDAKKTAPPAGEHERRLYLLSRDVWAGDSPPKPPPVAQAKSLTPLKAQTAEDTKDSKDAIQAKSASEPAGKDLPKPRTLAEMREIYPYLVGEAMILMDPPILQELLPSIEENVARTLNKKIKKARKKLTKAINESARMKNMETPTVFLCQSTKLQLQKPTLDKTDGEDICDQGRFAQLEREVAELRQILMASQCQGKKHEYAESGVLSVIAENQISCNIKVPNGLPHRKNEVVTSKFKFEGVLPSNVPRDNMKLQGLIKPPCNAFHGRTRKIDAHSQTRRNVGGKEVVLLSVVRPHIPVGKAILENSSQSTIVGGMTLGTQWCKVFLSEVLQRDAALIHPNGEMMKLSDALKRSIAWPSSLIKDSAIKKAAPHRPSHQALTGYILEVCAQ</sequence>
<dbReference type="AlphaFoldDB" id="A0A368RQJ8"/>
<organism evidence="6">
    <name type="scientific">Setaria italica</name>
    <name type="common">Foxtail millet</name>
    <name type="synonym">Panicum italicum</name>
    <dbReference type="NCBI Taxonomy" id="4555"/>
    <lineage>
        <taxon>Eukaryota</taxon>
        <taxon>Viridiplantae</taxon>
        <taxon>Streptophyta</taxon>
        <taxon>Embryophyta</taxon>
        <taxon>Tracheophyta</taxon>
        <taxon>Spermatophyta</taxon>
        <taxon>Magnoliopsida</taxon>
        <taxon>Liliopsida</taxon>
        <taxon>Poales</taxon>
        <taxon>Poaceae</taxon>
        <taxon>PACMAD clade</taxon>
        <taxon>Panicoideae</taxon>
        <taxon>Panicodae</taxon>
        <taxon>Paniceae</taxon>
        <taxon>Cenchrinae</taxon>
        <taxon>Setaria</taxon>
    </lineage>
</organism>
<evidence type="ECO:0000256" key="3">
    <source>
        <dbReference type="SAM" id="MobiDB-lite"/>
    </source>
</evidence>
<accession>A0A368RQJ8</accession>
<protein>
    <submittedName>
        <fullName evidence="6">Uncharacterized protein</fullName>
    </submittedName>
</protein>
<reference evidence="6" key="1">
    <citation type="journal article" date="2012" name="Nat. Biotechnol.">
        <title>Reference genome sequence of the model plant Setaria.</title>
        <authorList>
            <person name="Bennetzen J.L."/>
            <person name="Schmutz J."/>
            <person name="Wang H."/>
            <person name="Percifield R."/>
            <person name="Hawkins J."/>
            <person name="Pontaroli A.C."/>
            <person name="Estep M."/>
            <person name="Feng L."/>
            <person name="Vaughn J.N."/>
            <person name="Grimwood J."/>
            <person name="Jenkins J."/>
            <person name="Barry K."/>
            <person name="Lindquist E."/>
            <person name="Hellsten U."/>
            <person name="Deshpande S."/>
            <person name="Wang X."/>
            <person name="Wu X."/>
            <person name="Mitros T."/>
            <person name="Triplett J."/>
            <person name="Yang X."/>
            <person name="Ye C.Y."/>
            <person name="Mauro-Herrera M."/>
            <person name="Wang L."/>
            <person name="Li P."/>
            <person name="Sharma M."/>
            <person name="Sharma R."/>
            <person name="Ronald P.C."/>
            <person name="Panaud O."/>
            <person name="Kellogg E.A."/>
            <person name="Brutnell T.P."/>
            <person name="Doust A.N."/>
            <person name="Tuskan G.A."/>
            <person name="Rokhsar D."/>
            <person name="Devos K.M."/>
        </authorList>
    </citation>
    <scope>NUCLEOTIDE SEQUENCE [LARGE SCALE GENOMIC DNA]</scope>
    <source>
        <strain evidence="6">Yugu1</strain>
    </source>
</reference>
<proteinExistence type="inferred from homology"/>
<dbReference type="SMR" id="A0A368RQJ8"/>